<evidence type="ECO:0000313" key="2">
    <source>
        <dbReference type="EMBL" id="EFY84124.1"/>
    </source>
</evidence>
<evidence type="ECO:0000313" key="3">
    <source>
        <dbReference type="Proteomes" id="UP000002499"/>
    </source>
</evidence>
<sequence>MAASPPLLRMARQLEHTVEATPKNGLKRRCADRACSLNKRRRISRPPPPPPSYSRVLPSPSQSPSASSTPSSSPATETATTSTPTSTNNGDCNHSSVRHSLSATMKHHNRVRLYVPPIAWTPTHLKLLHLEFKLNHLPDSCDHTRRDNCAPYKREVLRAARQLRCENAEAQQIAMGEILKHYRLQELERNRTNRLELFYEGKKAARVLTDGIFKAESGLGRPVAGLRNKKLKRLKPAVDAEDPYILGVLMALAQKQRQERVRVNVNPSGGDVAEKVYAIAFPFIRARVAYFYKAVIPSSFLEKFEKPYEAIKCDGFVVSYVTIRLDTAEETLSRLIQTLCSHKLLHCAKAQSR</sequence>
<evidence type="ECO:0000256" key="1">
    <source>
        <dbReference type="SAM" id="MobiDB-lite"/>
    </source>
</evidence>
<dbReference type="HOGENOM" id="CLU_064776_0_0_1"/>
<keyword evidence="3" id="KW-1185">Reference proteome</keyword>
<gene>
    <name evidence="2" type="ORF">MAC_09831</name>
</gene>
<feature type="region of interest" description="Disordered" evidence="1">
    <location>
        <begin position="18"/>
        <end position="96"/>
    </location>
</feature>
<protein>
    <submittedName>
        <fullName evidence="2">Uncharacterized protein</fullName>
    </submittedName>
</protein>
<feature type="compositionally biased region" description="Low complexity" evidence="1">
    <location>
        <begin position="53"/>
        <end position="87"/>
    </location>
</feature>
<dbReference type="eggNOG" id="ENOG502RNPK">
    <property type="taxonomic scope" value="Eukaryota"/>
</dbReference>
<organism evidence="3">
    <name type="scientific">Metarhizium acridum (strain CQMa 102)</name>
    <dbReference type="NCBI Taxonomy" id="655827"/>
    <lineage>
        <taxon>Eukaryota</taxon>
        <taxon>Fungi</taxon>
        <taxon>Dikarya</taxon>
        <taxon>Ascomycota</taxon>
        <taxon>Pezizomycotina</taxon>
        <taxon>Sordariomycetes</taxon>
        <taxon>Hypocreomycetidae</taxon>
        <taxon>Hypocreales</taxon>
        <taxon>Clavicipitaceae</taxon>
        <taxon>Metarhizium</taxon>
    </lineage>
</organism>
<dbReference type="AlphaFoldDB" id="E9EIY3"/>
<dbReference type="OMA" id="DQWRDPY"/>
<dbReference type="Proteomes" id="UP000002499">
    <property type="component" value="Unassembled WGS sequence"/>
</dbReference>
<name>E9EIY3_METAQ</name>
<accession>E9EIY3</accession>
<dbReference type="EMBL" id="GL698678">
    <property type="protein sequence ID" value="EFY84124.1"/>
    <property type="molecule type" value="Genomic_DNA"/>
</dbReference>
<dbReference type="InParanoid" id="E9EIY3"/>
<proteinExistence type="predicted"/>
<reference evidence="2 3" key="1">
    <citation type="journal article" date="2011" name="PLoS Genet.">
        <title>Genome sequencing and comparative transcriptomics of the model entomopathogenic fungi Metarhizium anisopliae and M. acridum.</title>
        <authorList>
            <person name="Gao Q."/>
            <person name="Jin K."/>
            <person name="Ying S.H."/>
            <person name="Zhang Y."/>
            <person name="Xiao G."/>
            <person name="Shang Y."/>
            <person name="Duan Z."/>
            <person name="Hu X."/>
            <person name="Xie X.Q."/>
            <person name="Zhou G."/>
            <person name="Peng G."/>
            <person name="Luo Z."/>
            <person name="Huang W."/>
            <person name="Wang B."/>
            <person name="Fang W."/>
            <person name="Wang S."/>
            <person name="Zhong Y."/>
            <person name="Ma L.J."/>
            <person name="St Leger R.J."/>
            <person name="Zhao G.P."/>
            <person name="Pei Y."/>
            <person name="Feng M.G."/>
            <person name="Xia Y."/>
            <person name="Wang C."/>
        </authorList>
    </citation>
    <scope>NUCLEOTIDE SEQUENCE [LARGE SCALE GENOMIC DNA]</scope>
    <source>
        <strain evidence="2 3">CQMa 102</strain>
    </source>
</reference>
<dbReference type="OrthoDB" id="4961126at2759"/>